<proteinExistence type="predicted"/>
<evidence type="ECO:0000256" key="1">
    <source>
        <dbReference type="SAM" id="MobiDB-lite"/>
    </source>
</evidence>
<feature type="region of interest" description="Disordered" evidence="1">
    <location>
        <begin position="1"/>
        <end position="21"/>
    </location>
</feature>
<protein>
    <submittedName>
        <fullName evidence="2">HTH_48 domain-containing protein</fullName>
    </submittedName>
</protein>
<organism evidence="2 3">
    <name type="scientific">Trichonephila clavata</name>
    <name type="common">Joro spider</name>
    <name type="synonym">Nephila clavata</name>
    <dbReference type="NCBI Taxonomy" id="2740835"/>
    <lineage>
        <taxon>Eukaryota</taxon>
        <taxon>Metazoa</taxon>
        <taxon>Ecdysozoa</taxon>
        <taxon>Arthropoda</taxon>
        <taxon>Chelicerata</taxon>
        <taxon>Arachnida</taxon>
        <taxon>Araneae</taxon>
        <taxon>Araneomorphae</taxon>
        <taxon>Entelegynae</taxon>
        <taxon>Araneoidea</taxon>
        <taxon>Nephilidae</taxon>
        <taxon>Trichonephila</taxon>
    </lineage>
</organism>
<reference evidence="2" key="1">
    <citation type="submission" date="2020-07" db="EMBL/GenBank/DDBJ databases">
        <title>Multicomponent nature underlies the extraordinary mechanical properties of spider dragline silk.</title>
        <authorList>
            <person name="Kono N."/>
            <person name="Nakamura H."/>
            <person name="Mori M."/>
            <person name="Yoshida Y."/>
            <person name="Ohtoshi R."/>
            <person name="Malay A.D."/>
            <person name="Moran D.A.P."/>
            <person name="Tomita M."/>
            <person name="Numata K."/>
            <person name="Arakawa K."/>
        </authorList>
    </citation>
    <scope>NUCLEOTIDE SEQUENCE</scope>
</reference>
<keyword evidence="3" id="KW-1185">Reference proteome</keyword>
<dbReference type="Proteomes" id="UP000887116">
    <property type="component" value="Unassembled WGS sequence"/>
</dbReference>
<accession>A0A8X6GJB8</accession>
<evidence type="ECO:0000313" key="3">
    <source>
        <dbReference type="Proteomes" id="UP000887116"/>
    </source>
</evidence>
<dbReference type="AlphaFoldDB" id="A0A8X6GJB8"/>
<dbReference type="EMBL" id="BMAO01035653">
    <property type="protein sequence ID" value="GFR05013.1"/>
    <property type="molecule type" value="Genomic_DNA"/>
</dbReference>
<gene>
    <name evidence="2" type="primary">NCL1_49611</name>
    <name evidence="2" type="ORF">TNCT_170831</name>
</gene>
<name>A0A8X6GJB8_TRICU</name>
<comment type="caution">
    <text evidence="2">The sequence shown here is derived from an EMBL/GenBank/DDBJ whole genome shotgun (WGS) entry which is preliminary data.</text>
</comment>
<sequence length="90" mass="10443">MQDHIKQSVCSSYSDVEDGKDRSTYRTLPAFRPVTLISFPRLRNQYVIAVLQHERTLLMLCANRLPDPHMVGQILRLMVFFASHIAGRVW</sequence>
<evidence type="ECO:0000313" key="2">
    <source>
        <dbReference type="EMBL" id="GFR05013.1"/>
    </source>
</evidence>